<dbReference type="PROSITE" id="PS01227">
    <property type="entry name" value="UPF0012"/>
    <property type="match status" value="1"/>
</dbReference>
<evidence type="ECO:0000313" key="5">
    <source>
        <dbReference type="Proteomes" id="UP000403266"/>
    </source>
</evidence>
<sequence length="287" mass="31240">MSRFRAGCLQLNPTDDIERNLAAIERLVAEATAQGAELVCLPEYASFLVRSARIMKSSAYPEAEHPVLQQLSAAARRHSIWIMAGSILVLDGIEDRPVNRSYLIGPDGQSVAYYDKIHMFDVVLPDGRELRESAHYCPGASARVVETPLGIFGLSICYDLRFPHLYRALAKAGAEALFVPAAFTAQTGPAHWEVLLRARAIETGAYVLAPATTGEHPGDWQTYGHAMIIDPWGRVLSSAGSEANTVILADVDLAEVAKARSRIPSLTSNPDFRLDVVNSKLKKETAA</sequence>
<name>A0A5N7MAC7_9HYPH</name>
<dbReference type="Pfam" id="PF00795">
    <property type="entry name" value="CN_hydrolase"/>
    <property type="match status" value="1"/>
</dbReference>
<evidence type="ECO:0000313" key="4">
    <source>
        <dbReference type="EMBL" id="MPR23697.1"/>
    </source>
</evidence>
<keyword evidence="5" id="KW-1185">Reference proteome</keyword>
<dbReference type="Gene3D" id="3.60.110.10">
    <property type="entry name" value="Carbon-nitrogen hydrolase"/>
    <property type="match status" value="1"/>
</dbReference>
<comment type="caution">
    <text evidence="4">The sequence shown here is derived from an EMBL/GenBank/DDBJ whole genome shotgun (WGS) entry which is preliminary data.</text>
</comment>
<dbReference type="OrthoDB" id="9811121at2"/>
<reference evidence="4 5" key="1">
    <citation type="journal article" date="2019" name="Syst. Appl. Microbiol.">
        <title>Microvirga tunisiensis sp. nov., a root nodule symbiotic bacterium isolated from Lupinus micranthus and L. luteus grown in Northern Tunisia.</title>
        <authorList>
            <person name="Msaddak A."/>
            <person name="Rejili M."/>
            <person name="Duran D."/>
            <person name="Mars M."/>
            <person name="Palacios J.M."/>
            <person name="Ruiz-Argueso T."/>
            <person name="Rey L."/>
            <person name="Imperial J."/>
        </authorList>
    </citation>
    <scope>NUCLEOTIDE SEQUENCE [LARGE SCALE GENOMIC DNA]</scope>
    <source>
        <strain evidence="4 5">Lmie10</strain>
    </source>
</reference>
<protein>
    <submittedName>
        <fullName evidence="4">Carbon-nitrogen hydrolase family protein</fullName>
    </submittedName>
</protein>
<dbReference type="PANTHER" id="PTHR23088">
    <property type="entry name" value="NITRILASE-RELATED"/>
    <property type="match status" value="1"/>
</dbReference>
<dbReference type="SUPFAM" id="SSF56317">
    <property type="entry name" value="Carbon-nitrogen hydrolase"/>
    <property type="match status" value="1"/>
</dbReference>
<comment type="similarity">
    <text evidence="1">Belongs to the carbon-nitrogen hydrolase superfamily. NIT1/NIT2 family.</text>
</comment>
<evidence type="ECO:0000256" key="1">
    <source>
        <dbReference type="ARBA" id="ARBA00010613"/>
    </source>
</evidence>
<gene>
    <name evidence="4" type="ORF">FS320_00280</name>
</gene>
<evidence type="ECO:0000256" key="2">
    <source>
        <dbReference type="ARBA" id="ARBA00022801"/>
    </source>
</evidence>
<dbReference type="GO" id="GO:0016811">
    <property type="term" value="F:hydrolase activity, acting on carbon-nitrogen (but not peptide) bonds, in linear amides"/>
    <property type="evidence" value="ECO:0007669"/>
    <property type="project" value="InterPro"/>
</dbReference>
<dbReference type="InterPro" id="IPR001110">
    <property type="entry name" value="UPF0012_CS"/>
</dbReference>
<dbReference type="InterPro" id="IPR003010">
    <property type="entry name" value="C-N_Hydrolase"/>
</dbReference>
<dbReference type="CDD" id="cd07572">
    <property type="entry name" value="nit"/>
    <property type="match status" value="1"/>
</dbReference>
<accession>A0A5N7MAC7</accession>
<dbReference type="InterPro" id="IPR036526">
    <property type="entry name" value="C-N_Hydrolase_sf"/>
</dbReference>
<dbReference type="PANTHER" id="PTHR23088:SF27">
    <property type="entry name" value="DEAMINATED GLUTATHIONE AMIDASE"/>
    <property type="match status" value="1"/>
</dbReference>
<dbReference type="Proteomes" id="UP000403266">
    <property type="component" value="Unassembled WGS sequence"/>
</dbReference>
<dbReference type="InterPro" id="IPR045254">
    <property type="entry name" value="Nit1/2_C-N_Hydrolase"/>
</dbReference>
<dbReference type="EMBL" id="VOSK01000001">
    <property type="protein sequence ID" value="MPR23697.1"/>
    <property type="molecule type" value="Genomic_DNA"/>
</dbReference>
<keyword evidence="2 4" id="KW-0378">Hydrolase</keyword>
<dbReference type="PROSITE" id="PS50263">
    <property type="entry name" value="CN_HYDROLASE"/>
    <property type="match status" value="1"/>
</dbReference>
<evidence type="ECO:0000259" key="3">
    <source>
        <dbReference type="PROSITE" id="PS50263"/>
    </source>
</evidence>
<dbReference type="AlphaFoldDB" id="A0A5N7MAC7"/>
<organism evidence="4 5">
    <name type="scientific">Microvirga tunisiensis</name>
    <dbReference type="NCBI Taxonomy" id="2108360"/>
    <lineage>
        <taxon>Bacteria</taxon>
        <taxon>Pseudomonadati</taxon>
        <taxon>Pseudomonadota</taxon>
        <taxon>Alphaproteobacteria</taxon>
        <taxon>Hyphomicrobiales</taxon>
        <taxon>Methylobacteriaceae</taxon>
        <taxon>Microvirga</taxon>
    </lineage>
</organism>
<feature type="domain" description="CN hydrolase" evidence="3">
    <location>
        <begin position="4"/>
        <end position="253"/>
    </location>
</feature>
<dbReference type="RefSeq" id="WP_152708611.1">
    <property type="nucleotide sequence ID" value="NZ_VOSJ01000001.1"/>
</dbReference>
<proteinExistence type="inferred from homology"/>